<protein>
    <submittedName>
        <fullName evidence="1">Uncharacterized protein</fullName>
    </submittedName>
</protein>
<dbReference type="AlphaFoldDB" id="A0AAV4SZQ8"/>
<gene>
    <name evidence="1" type="ORF">CEXT_163291</name>
</gene>
<dbReference type="Proteomes" id="UP001054945">
    <property type="component" value="Unassembled WGS sequence"/>
</dbReference>
<proteinExistence type="predicted"/>
<evidence type="ECO:0000313" key="2">
    <source>
        <dbReference type="Proteomes" id="UP001054945"/>
    </source>
</evidence>
<dbReference type="EMBL" id="BPLR01010440">
    <property type="protein sequence ID" value="GIY39280.1"/>
    <property type="molecule type" value="Genomic_DNA"/>
</dbReference>
<evidence type="ECO:0000313" key="1">
    <source>
        <dbReference type="EMBL" id="GIY39280.1"/>
    </source>
</evidence>
<sequence length="103" mass="12126">MLIFNTNCLIFGNKLLVGFWGKDLLNQALDQWTIVIELQMRGKFRLRKNISWTYYCTSEDPPSSWCPRDPQVVTRLSDSKRCEILHFFKRSKNEEVGPEWPSG</sequence>
<reference evidence="1 2" key="1">
    <citation type="submission" date="2021-06" db="EMBL/GenBank/DDBJ databases">
        <title>Caerostris extrusa draft genome.</title>
        <authorList>
            <person name="Kono N."/>
            <person name="Arakawa K."/>
        </authorList>
    </citation>
    <scope>NUCLEOTIDE SEQUENCE [LARGE SCALE GENOMIC DNA]</scope>
</reference>
<comment type="caution">
    <text evidence="1">The sequence shown here is derived from an EMBL/GenBank/DDBJ whole genome shotgun (WGS) entry which is preliminary data.</text>
</comment>
<name>A0AAV4SZQ8_CAEEX</name>
<accession>A0AAV4SZQ8</accession>
<keyword evidence="2" id="KW-1185">Reference proteome</keyword>
<organism evidence="1 2">
    <name type="scientific">Caerostris extrusa</name>
    <name type="common">Bark spider</name>
    <name type="synonym">Caerostris bankana</name>
    <dbReference type="NCBI Taxonomy" id="172846"/>
    <lineage>
        <taxon>Eukaryota</taxon>
        <taxon>Metazoa</taxon>
        <taxon>Ecdysozoa</taxon>
        <taxon>Arthropoda</taxon>
        <taxon>Chelicerata</taxon>
        <taxon>Arachnida</taxon>
        <taxon>Araneae</taxon>
        <taxon>Araneomorphae</taxon>
        <taxon>Entelegynae</taxon>
        <taxon>Araneoidea</taxon>
        <taxon>Araneidae</taxon>
        <taxon>Caerostris</taxon>
    </lineage>
</organism>